<evidence type="ECO:0000313" key="3">
    <source>
        <dbReference type="Proteomes" id="UP001487740"/>
    </source>
</evidence>
<reference evidence="2 3" key="1">
    <citation type="submission" date="2023-03" db="EMBL/GenBank/DDBJ databases">
        <title>High-quality genome of Scylla paramamosain provides insights in environmental adaptation.</title>
        <authorList>
            <person name="Zhang L."/>
        </authorList>
    </citation>
    <scope>NUCLEOTIDE SEQUENCE [LARGE SCALE GENOMIC DNA]</scope>
    <source>
        <strain evidence="2">LZ_2023a</strain>
        <tissue evidence="2">Muscle</tissue>
    </source>
</reference>
<name>A0AAW0UZA5_SCYPA</name>
<feature type="region of interest" description="Disordered" evidence="1">
    <location>
        <begin position="1"/>
        <end position="117"/>
    </location>
</feature>
<gene>
    <name evidence="2" type="ORF">O3P69_001489</name>
</gene>
<evidence type="ECO:0000256" key="1">
    <source>
        <dbReference type="SAM" id="MobiDB-lite"/>
    </source>
</evidence>
<organism evidence="2 3">
    <name type="scientific">Scylla paramamosain</name>
    <name type="common">Mud crab</name>
    <dbReference type="NCBI Taxonomy" id="85552"/>
    <lineage>
        <taxon>Eukaryota</taxon>
        <taxon>Metazoa</taxon>
        <taxon>Ecdysozoa</taxon>
        <taxon>Arthropoda</taxon>
        <taxon>Crustacea</taxon>
        <taxon>Multicrustacea</taxon>
        <taxon>Malacostraca</taxon>
        <taxon>Eumalacostraca</taxon>
        <taxon>Eucarida</taxon>
        <taxon>Decapoda</taxon>
        <taxon>Pleocyemata</taxon>
        <taxon>Brachyura</taxon>
        <taxon>Eubrachyura</taxon>
        <taxon>Portunoidea</taxon>
        <taxon>Portunidae</taxon>
        <taxon>Portuninae</taxon>
        <taxon>Scylla</taxon>
    </lineage>
</organism>
<dbReference type="EMBL" id="JARAKH010000003">
    <property type="protein sequence ID" value="KAK8404921.1"/>
    <property type="molecule type" value="Genomic_DNA"/>
</dbReference>
<proteinExistence type="predicted"/>
<protein>
    <submittedName>
        <fullName evidence="2">Uncharacterized protein</fullName>
    </submittedName>
</protein>
<sequence>MRERNAGWREESEASQARAGVRGRATELGGVAGLTKGLKYPHVRGGEARGTSVYPATSQDTPAYSRRPPPPLPHAATPASPHASHELTTTPPHCYILPTPPPPRTVPLEAVGVDRKA</sequence>
<feature type="compositionally biased region" description="Basic and acidic residues" evidence="1">
    <location>
        <begin position="1"/>
        <end position="12"/>
    </location>
</feature>
<accession>A0AAW0UZA5</accession>
<dbReference type="Proteomes" id="UP001487740">
    <property type="component" value="Unassembled WGS sequence"/>
</dbReference>
<keyword evidence="3" id="KW-1185">Reference proteome</keyword>
<evidence type="ECO:0000313" key="2">
    <source>
        <dbReference type="EMBL" id="KAK8404921.1"/>
    </source>
</evidence>
<dbReference type="AlphaFoldDB" id="A0AAW0UZA5"/>
<comment type="caution">
    <text evidence="2">The sequence shown here is derived from an EMBL/GenBank/DDBJ whole genome shotgun (WGS) entry which is preliminary data.</text>
</comment>